<evidence type="ECO:0000313" key="1">
    <source>
        <dbReference type="EMBL" id="MFC5384698.1"/>
    </source>
</evidence>
<protein>
    <submittedName>
        <fullName evidence="1">Uncharacterized protein</fullName>
    </submittedName>
</protein>
<dbReference type="Proteomes" id="UP001596016">
    <property type="component" value="Unassembled WGS sequence"/>
</dbReference>
<reference evidence="2" key="1">
    <citation type="journal article" date="2019" name="Int. J. Syst. Evol. Microbiol.">
        <title>The Global Catalogue of Microorganisms (GCM) 10K type strain sequencing project: providing services to taxonomists for standard genome sequencing and annotation.</title>
        <authorList>
            <consortium name="The Broad Institute Genomics Platform"/>
            <consortium name="The Broad Institute Genome Sequencing Center for Infectious Disease"/>
            <person name="Wu L."/>
            <person name="Ma J."/>
        </authorList>
    </citation>
    <scope>NUCLEOTIDE SEQUENCE [LARGE SCALE GENOMIC DNA]</scope>
    <source>
        <strain evidence="2">CGMCC 4.1415</strain>
    </source>
</reference>
<organism evidence="1 2">
    <name type="scientific">Aquamicrobium segne</name>
    <dbReference type="NCBI Taxonomy" id="469547"/>
    <lineage>
        <taxon>Bacteria</taxon>
        <taxon>Pseudomonadati</taxon>
        <taxon>Pseudomonadota</taxon>
        <taxon>Alphaproteobacteria</taxon>
        <taxon>Hyphomicrobiales</taxon>
        <taxon>Phyllobacteriaceae</taxon>
        <taxon>Aquamicrobium</taxon>
    </lineage>
</organism>
<gene>
    <name evidence="1" type="ORF">ACFPLB_01830</name>
</gene>
<keyword evidence="2" id="KW-1185">Reference proteome</keyword>
<accession>A0ABW0GWA2</accession>
<sequence>MVNIMQGAPRRLHPDDIAIWPDGTWAHIEDVRRGDFHLMSDDYEVVSIEDVAGLAVRGVNLDG</sequence>
<name>A0ABW0GWA2_9HYPH</name>
<dbReference type="RefSeq" id="WP_378227544.1">
    <property type="nucleotide sequence ID" value="NZ_JBHSLL010000008.1"/>
</dbReference>
<evidence type="ECO:0000313" key="2">
    <source>
        <dbReference type="Proteomes" id="UP001596016"/>
    </source>
</evidence>
<dbReference type="EMBL" id="JBHSLL010000008">
    <property type="protein sequence ID" value="MFC5384698.1"/>
    <property type="molecule type" value="Genomic_DNA"/>
</dbReference>
<comment type="caution">
    <text evidence="1">The sequence shown here is derived from an EMBL/GenBank/DDBJ whole genome shotgun (WGS) entry which is preliminary data.</text>
</comment>
<proteinExistence type="predicted"/>